<name>L0S4H6_TEPAE</name>
<proteinExistence type="predicted"/>
<dbReference type="KEGG" id="tae:TepiRe1_2498"/>
<sequence>MFHLLRYLYDVNEKNLNKLSNDNKFANNYEQYMGQIQKYHYDDNIEYARIFSNTKEELIAEAKKYVKELNYFDKEFGNEDELSEYEMVLQETDISFIGQGYYDIYLFCGELGVYRIDAMLRSTLEAEMTRISSIEEIWEYICGRLDEDED</sequence>
<dbReference type="AlphaFoldDB" id="L0S4H6"/>
<dbReference type="Proteomes" id="UP000010802">
    <property type="component" value="Chromosome"/>
</dbReference>
<dbReference type="PATRIC" id="fig|1209989.3.peg.2873"/>
<dbReference type="RefSeq" id="WP_015295866.1">
    <property type="nucleotide sequence ID" value="NC_019954.2"/>
</dbReference>
<evidence type="ECO:0000313" key="2">
    <source>
        <dbReference type="Proteomes" id="UP000010802"/>
    </source>
</evidence>
<keyword evidence="2" id="KW-1185">Reference proteome</keyword>
<dbReference type="EMBL" id="HF563609">
    <property type="protein sequence ID" value="CCP27354.1"/>
    <property type="molecule type" value="Genomic_DNA"/>
</dbReference>
<organism evidence="1 2">
    <name type="scientific">Tepidanaerobacter acetatoxydans (strain DSM 21804 / JCM 16047 / Re1)</name>
    <dbReference type="NCBI Taxonomy" id="1209989"/>
    <lineage>
        <taxon>Bacteria</taxon>
        <taxon>Bacillati</taxon>
        <taxon>Bacillota</taxon>
        <taxon>Clostridia</taxon>
        <taxon>Thermosediminibacterales</taxon>
        <taxon>Tepidanaerobacteraceae</taxon>
        <taxon>Tepidanaerobacter</taxon>
    </lineage>
</organism>
<reference evidence="2" key="1">
    <citation type="journal article" date="2013" name="Genome Announc.">
        <title>First genome sequence of a syntrophic acetate-oxidizing bacterium, Tepidanaerobacter acetatoxydans strain Re1.</title>
        <authorList>
            <person name="Manzoor S."/>
            <person name="Bongcam-Rudloff E."/>
            <person name="Schnurer A."/>
            <person name="Muller B."/>
        </authorList>
    </citation>
    <scope>NUCLEOTIDE SEQUENCE [LARGE SCALE GENOMIC DNA]</scope>
    <source>
        <strain evidence="2">Re1</strain>
    </source>
</reference>
<dbReference type="HOGENOM" id="CLU_1739626_0_0_9"/>
<accession>L0S4H6</accession>
<gene>
    <name evidence="1" type="ordered locus">TEPIRE1_2498</name>
</gene>
<evidence type="ECO:0000313" key="1">
    <source>
        <dbReference type="EMBL" id="CCP27354.1"/>
    </source>
</evidence>
<protein>
    <submittedName>
        <fullName evidence="1">Uncharacterized protein</fullName>
    </submittedName>
</protein>
<dbReference type="STRING" id="1209989.TepRe1_2326"/>